<evidence type="ECO:0000313" key="2">
    <source>
        <dbReference type="Proteomes" id="UP001157733"/>
    </source>
</evidence>
<protein>
    <submittedName>
        <fullName evidence="1">Uncharacterized protein</fullName>
    </submittedName>
</protein>
<evidence type="ECO:0000313" key="1">
    <source>
        <dbReference type="EMBL" id="CAI2718233.1"/>
    </source>
</evidence>
<dbReference type="EMBL" id="OX336137">
    <property type="protein sequence ID" value="CAI2718233.1"/>
    <property type="molecule type" value="Genomic_DNA"/>
</dbReference>
<organism evidence="1 2">
    <name type="scientific">Nitrospina watsonii</name>
    <dbReference type="NCBI Taxonomy" id="1323948"/>
    <lineage>
        <taxon>Bacteria</taxon>
        <taxon>Pseudomonadati</taxon>
        <taxon>Nitrospinota/Tectimicrobiota group</taxon>
        <taxon>Nitrospinota</taxon>
        <taxon>Nitrospinia</taxon>
        <taxon>Nitrospinales</taxon>
        <taxon>Nitrospinaceae</taxon>
        <taxon>Nitrospina</taxon>
    </lineage>
</organism>
<sequence length="66" mass="7595">MDQDVFIIVCKQCQASNRIKPYAAGKVPVCAKCRHPLVDEDENEAHARYSQKLKDFYNLPDINDLK</sequence>
<dbReference type="Gene3D" id="2.30.30.380">
    <property type="entry name" value="Zn-finger domain of Sec23/24"/>
    <property type="match status" value="1"/>
</dbReference>
<dbReference type="Proteomes" id="UP001157733">
    <property type="component" value="Chromosome"/>
</dbReference>
<reference evidence="1 2" key="1">
    <citation type="submission" date="2022-09" db="EMBL/GenBank/DDBJ databases">
        <authorList>
            <person name="Kop L."/>
        </authorList>
    </citation>
    <scope>NUCLEOTIDE SEQUENCE [LARGE SCALE GENOMIC DNA]</scope>
    <source>
        <strain evidence="1 2">347</strain>
    </source>
</reference>
<name>A0ABM9HDD9_9BACT</name>
<gene>
    <name evidence="1" type="ORF">NSPWAT_1374</name>
</gene>
<proteinExistence type="predicted"/>
<keyword evidence="2" id="KW-1185">Reference proteome</keyword>
<dbReference type="RefSeq" id="WP_282011138.1">
    <property type="nucleotide sequence ID" value="NZ_OX336137.1"/>
</dbReference>
<accession>A0ABM9HDD9</accession>